<evidence type="ECO:0000256" key="2">
    <source>
        <dbReference type="ARBA" id="ARBA00022475"/>
    </source>
</evidence>
<keyword evidence="2" id="KW-1003">Cell membrane</keyword>
<dbReference type="AlphaFoldDB" id="A0A803J2V1"/>
<accession>A0A803J2V1</accession>
<dbReference type="GeneTree" id="ENSGT00940000165634"/>
<evidence type="ECO:0000259" key="9">
    <source>
        <dbReference type="SMART" id="SM00406"/>
    </source>
</evidence>
<dbReference type="InParanoid" id="A0A803J2V1"/>
<evidence type="ECO:0000256" key="3">
    <source>
        <dbReference type="ARBA" id="ARBA00022729"/>
    </source>
</evidence>
<keyword evidence="6" id="KW-1015">Disulfide bond</keyword>
<organism evidence="10">
    <name type="scientific">Xenopus tropicalis</name>
    <name type="common">Western clawed frog</name>
    <name type="synonym">Silurana tropicalis</name>
    <dbReference type="NCBI Taxonomy" id="8364"/>
    <lineage>
        <taxon>Eukaryota</taxon>
        <taxon>Metazoa</taxon>
        <taxon>Chordata</taxon>
        <taxon>Craniata</taxon>
        <taxon>Vertebrata</taxon>
        <taxon>Euteleostomi</taxon>
        <taxon>Amphibia</taxon>
        <taxon>Batrachia</taxon>
        <taxon>Anura</taxon>
        <taxon>Pipoidea</taxon>
        <taxon>Pipidae</taxon>
        <taxon>Xenopodinae</taxon>
        <taxon>Xenopus</taxon>
        <taxon>Silurana</taxon>
    </lineage>
</organism>
<keyword evidence="7" id="KW-0325">Glycoprotein</keyword>
<name>A0A803J2V1_XENTR</name>
<evidence type="ECO:0000256" key="8">
    <source>
        <dbReference type="SAM" id="SignalP"/>
    </source>
</evidence>
<feature type="domain" description="Immunoglobulin V-set" evidence="9">
    <location>
        <begin position="36"/>
        <end position="116"/>
    </location>
</feature>
<dbReference type="Pfam" id="PF07686">
    <property type="entry name" value="V-set"/>
    <property type="match status" value="1"/>
</dbReference>
<keyword evidence="5" id="KW-0472">Membrane</keyword>
<sequence length="193" mass="21605">MIPVLATCCLLLCVSYAESQTLSLTPSNNAVNLGESATFSCNVGAKDVDWVYLLKQIPGNAPQLIIYHHHSFTSPRYGPGISTDRYTATINSAATEYQFIIKKAETADTAHYYCVKLFRSISASHSDTESDKNWSHKLLADRIRNCLVADCINYIYTVVPVVYTDITLNYNKPFMSEPIMISNFCFCTYSSSY</sequence>
<feature type="signal peptide" evidence="8">
    <location>
        <begin position="1"/>
        <end position="19"/>
    </location>
</feature>
<proteinExistence type="predicted"/>
<dbReference type="Gene3D" id="2.60.40.10">
    <property type="entry name" value="Immunoglobulins"/>
    <property type="match status" value="1"/>
</dbReference>
<dbReference type="SUPFAM" id="SSF48726">
    <property type="entry name" value="Immunoglobulin"/>
    <property type="match status" value="1"/>
</dbReference>
<feature type="chain" id="PRO_5030649659" description="Immunoglobulin V-set domain-containing protein" evidence="8">
    <location>
        <begin position="20"/>
        <end position="193"/>
    </location>
</feature>
<reference evidence="10" key="1">
    <citation type="journal article" date="2010" name="Science">
        <title>The genome of the Western clawed frog Xenopus tropicalis.</title>
        <authorList>
            <person name="Hellsten U."/>
            <person name="Harland R.M."/>
            <person name="Gilchrist M.J."/>
            <person name="Hendrix D."/>
            <person name="Jurka J."/>
            <person name="Kapitonov V."/>
            <person name="Ovcharenko I."/>
            <person name="Putnam N.H."/>
            <person name="Shu S."/>
            <person name="Taher L."/>
            <person name="Blitz I.L."/>
            <person name="Blumberg B."/>
            <person name="Dichmann D.S."/>
            <person name="Dubchak I."/>
            <person name="Amaya E."/>
            <person name="Detter J.C."/>
            <person name="Fletcher R."/>
            <person name="Gerhard D.S."/>
            <person name="Goodstein D."/>
            <person name="Graves T."/>
            <person name="Grigoriev I.V."/>
            <person name="Grimwood J."/>
            <person name="Kawashima T."/>
            <person name="Lindquist E."/>
            <person name="Lucas S.M."/>
            <person name="Mead P.E."/>
            <person name="Mitros T."/>
            <person name="Ogino H."/>
            <person name="Ohta Y."/>
            <person name="Poliakov A.V."/>
            <person name="Pollet N."/>
            <person name="Robert J."/>
            <person name="Salamov A."/>
            <person name="Sater A.K."/>
            <person name="Schmutz J."/>
            <person name="Terry A."/>
            <person name="Vize P.D."/>
            <person name="Warren W.C."/>
            <person name="Wells D."/>
            <person name="Wills A."/>
            <person name="Wilson R.K."/>
            <person name="Zimmerman L.B."/>
            <person name="Zorn A.M."/>
            <person name="Grainger R."/>
            <person name="Grammer T."/>
            <person name="Khokha M.K."/>
            <person name="Richardson P.M."/>
            <person name="Rokhsar D.S."/>
        </authorList>
    </citation>
    <scope>NUCLEOTIDE SEQUENCE [LARGE SCALE GENOMIC DNA]</scope>
    <source>
        <strain evidence="10">Nigerian</strain>
    </source>
</reference>
<evidence type="ECO:0000256" key="7">
    <source>
        <dbReference type="ARBA" id="ARBA00023180"/>
    </source>
</evidence>
<comment type="subcellular location">
    <subcellularLocation>
        <location evidence="1">Cell membrane</location>
    </subcellularLocation>
</comment>
<dbReference type="PANTHER" id="PTHR19433">
    <property type="entry name" value="T-CELL RECEPTOR ALPHA CHAIN V REGION-RELATED"/>
    <property type="match status" value="1"/>
</dbReference>
<dbReference type="FunFam" id="2.60.40.10:FF:003362">
    <property type="entry name" value="Immununoglobulin light chain"/>
    <property type="match status" value="1"/>
</dbReference>
<dbReference type="InterPro" id="IPR036179">
    <property type="entry name" value="Ig-like_dom_sf"/>
</dbReference>
<evidence type="ECO:0000256" key="5">
    <source>
        <dbReference type="ARBA" id="ARBA00023136"/>
    </source>
</evidence>
<dbReference type="CDD" id="cd00099">
    <property type="entry name" value="IgV"/>
    <property type="match status" value="1"/>
</dbReference>
<dbReference type="GO" id="GO:0002376">
    <property type="term" value="P:immune system process"/>
    <property type="evidence" value="ECO:0007669"/>
    <property type="project" value="UniProtKB-KW"/>
</dbReference>
<reference evidence="10" key="2">
    <citation type="submission" date="2021-03" db="UniProtKB">
        <authorList>
            <consortium name="Ensembl"/>
        </authorList>
    </citation>
    <scope>IDENTIFICATION</scope>
</reference>
<dbReference type="GO" id="GO:0005886">
    <property type="term" value="C:plasma membrane"/>
    <property type="evidence" value="ECO:0007669"/>
    <property type="project" value="UniProtKB-SubCell"/>
</dbReference>
<dbReference type="InterPro" id="IPR013783">
    <property type="entry name" value="Ig-like_fold"/>
</dbReference>
<evidence type="ECO:0000256" key="1">
    <source>
        <dbReference type="ARBA" id="ARBA00004236"/>
    </source>
</evidence>
<keyword evidence="4" id="KW-0391">Immunity</keyword>
<evidence type="ECO:0000313" key="10">
    <source>
        <dbReference type="Ensembl" id="ENSXETP00000102136"/>
    </source>
</evidence>
<protein>
    <recommendedName>
        <fullName evidence="9">Immunoglobulin V-set domain-containing protein</fullName>
    </recommendedName>
</protein>
<keyword evidence="3 8" id="KW-0732">Signal</keyword>
<evidence type="ECO:0000256" key="6">
    <source>
        <dbReference type="ARBA" id="ARBA00023157"/>
    </source>
</evidence>
<dbReference type="Ensembl" id="ENSXETT00000107551">
    <property type="protein sequence ID" value="ENSXETP00000102136"/>
    <property type="gene ID" value="ENSXETG00000043431"/>
</dbReference>
<dbReference type="InterPro" id="IPR013106">
    <property type="entry name" value="Ig_V-set"/>
</dbReference>
<dbReference type="InterPro" id="IPR052051">
    <property type="entry name" value="TCR_complex_component"/>
</dbReference>
<dbReference type="PANTHER" id="PTHR19433:SF111">
    <property type="entry name" value="T CELL RECEPTOR ALPHA VARIABLE 4"/>
    <property type="match status" value="1"/>
</dbReference>
<evidence type="ECO:0000256" key="4">
    <source>
        <dbReference type="ARBA" id="ARBA00022859"/>
    </source>
</evidence>
<dbReference type="SMART" id="SM00406">
    <property type="entry name" value="IGv"/>
    <property type="match status" value="1"/>
</dbReference>